<name>A0ABR4CJA1_9HELO</name>
<feature type="transmembrane region" description="Helical" evidence="2">
    <location>
        <begin position="145"/>
        <end position="166"/>
    </location>
</feature>
<feature type="region of interest" description="Disordered" evidence="1">
    <location>
        <begin position="242"/>
        <end position="265"/>
    </location>
</feature>
<feature type="transmembrane region" description="Helical" evidence="2">
    <location>
        <begin position="12"/>
        <end position="31"/>
    </location>
</feature>
<gene>
    <name evidence="3" type="ORF">VTL71DRAFT_14251</name>
</gene>
<accession>A0ABR4CJA1</accession>
<keyword evidence="2" id="KW-0472">Membrane</keyword>
<dbReference type="EMBL" id="JAZHXI010000007">
    <property type="protein sequence ID" value="KAL2069572.1"/>
    <property type="molecule type" value="Genomic_DNA"/>
</dbReference>
<evidence type="ECO:0000313" key="3">
    <source>
        <dbReference type="EMBL" id="KAL2069572.1"/>
    </source>
</evidence>
<protein>
    <submittedName>
        <fullName evidence="3">Uncharacterized protein</fullName>
    </submittedName>
</protein>
<dbReference type="PANTHER" id="PTHR38848">
    <property type="entry name" value="G-PROTEIN COUPLED RECEPTORS FAMILY 3 PROFILE DOMAIN-CONTAINING PROTEIN"/>
    <property type="match status" value="1"/>
</dbReference>
<feature type="transmembrane region" description="Helical" evidence="2">
    <location>
        <begin position="187"/>
        <end position="208"/>
    </location>
</feature>
<keyword evidence="2" id="KW-1133">Transmembrane helix</keyword>
<keyword evidence="2" id="KW-0812">Transmembrane</keyword>
<feature type="compositionally biased region" description="Polar residues" evidence="1">
    <location>
        <begin position="242"/>
        <end position="256"/>
    </location>
</feature>
<reference evidence="3 4" key="1">
    <citation type="journal article" date="2024" name="Commun. Biol.">
        <title>Comparative genomic analysis of thermophilic fungi reveals convergent evolutionary adaptations and gene losses.</title>
        <authorList>
            <person name="Steindorff A.S."/>
            <person name="Aguilar-Pontes M.V."/>
            <person name="Robinson A.J."/>
            <person name="Andreopoulos B."/>
            <person name="LaButti K."/>
            <person name="Kuo A."/>
            <person name="Mondo S."/>
            <person name="Riley R."/>
            <person name="Otillar R."/>
            <person name="Haridas S."/>
            <person name="Lipzen A."/>
            <person name="Grimwood J."/>
            <person name="Schmutz J."/>
            <person name="Clum A."/>
            <person name="Reid I.D."/>
            <person name="Moisan M.C."/>
            <person name="Butler G."/>
            <person name="Nguyen T.T.M."/>
            <person name="Dewar K."/>
            <person name="Conant G."/>
            <person name="Drula E."/>
            <person name="Henrissat B."/>
            <person name="Hansel C."/>
            <person name="Singer S."/>
            <person name="Hutchinson M.I."/>
            <person name="de Vries R.P."/>
            <person name="Natvig D.O."/>
            <person name="Powell A.J."/>
            <person name="Tsang A."/>
            <person name="Grigoriev I.V."/>
        </authorList>
    </citation>
    <scope>NUCLEOTIDE SEQUENCE [LARGE SCALE GENOMIC DNA]</scope>
    <source>
        <strain evidence="3 4">CBS 494.80</strain>
    </source>
</reference>
<keyword evidence="4" id="KW-1185">Reference proteome</keyword>
<comment type="caution">
    <text evidence="3">The sequence shown here is derived from an EMBL/GenBank/DDBJ whole genome shotgun (WGS) entry which is preliminary data.</text>
</comment>
<evidence type="ECO:0000256" key="1">
    <source>
        <dbReference type="SAM" id="MobiDB-lite"/>
    </source>
</evidence>
<evidence type="ECO:0000313" key="4">
    <source>
        <dbReference type="Proteomes" id="UP001595075"/>
    </source>
</evidence>
<proteinExistence type="predicted"/>
<feature type="transmembrane region" description="Helical" evidence="2">
    <location>
        <begin position="73"/>
        <end position="91"/>
    </location>
</feature>
<sequence length="355" mass="40155">MGFPMRETKAGTVVSVVLSMLSMATLAVCLSRRVENVQNWSKLPLVCWLIIIIYVDSIMFVSGTAIISHGFGVDSSASFIYQFLVERVYIIRRSSGSRWKDKLYLFNSFGMMLPYVVVIALNFYFRFADFDNGSCRIGMKRVAMIPLIAFDILVNVYLTSLFLIPLRSLYSYQTNRSSQTRTVTLRTFVGSCCTLISSVVNVTVVMVLKGEPGWICLMCCNIDILFSVLVLHWTTSKDNASTHSQIPNFQPSSDPSSPARLVPRPPISDMEAYHMGLRDLSRKSGVTTMVTAKDYDDLELERINSMPPNVVTIETEHTREVCKVRPDAPEIENDLRMQRVKVIESNEELFGREQC</sequence>
<dbReference type="PANTHER" id="PTHR38848:SF3">
    <property type="entry name" value="G-PROTEIN COUPLED RECEPTORS FAMILY 3 PROFILE DOMAIN-CONTAINING PROTEIN"/>
    <property type="match status" value="1"/>
</dbReference>
<feature type="transmembrane region" description="Helical" evidence="2">
    <location>
        <begin position="214"/>
        <end position="234"/>
    </location>
</feature>
<feature type="transmembrane region" description="Helical" evidence="2">
    <location>
        <begin position="43"/>
        <end position="67"/>
    </location>
</feature>
<dbReference type="Proteomes" id="UP001595075">
    <property type="component" value="Unassembled WGS sequence"/>
</dbReference>
<feature type="transmembrane region" description="Helical" evidence="2">
    <location>
        <begin position="103"/>
        <end position="125"/>
    </location>
</feature>
<organism evidence="3 4">
    <name type="scientific">Oculimacula yallundae</name>
    <dbReference type="NCBI Taxonomy" id="86028"/>
    <lineage>
        <taxon>Eukaryota</taxon>
        <taxon>Fungi</taxon>
        <taxon>Dikarya</taxon>
        <taxon>Ascomycota</taxon>
        <taxon>Pezizomycotina</taxon>
        <taxon>Leotiomycetes</taxon>
        <taxon>Helotiales</taxon>
        <taxon>Ploettnerulaceae</taxon>
        <taxon>Oculimacula</taxon>
    </lineage>
</organism>
<evidence type="ECO:0000256" key="2">
    <source>
        <dbReference type="SAM" id="Phobius"/>
    </source>
</evidence>